<dbReference type="Pfam" id="PF21602">
    <property type="entry name" value="GldM_3rd"/>
    <property type="match status" value="1"/>
</dbReference>
<keyword evidence="5" id="KW-1185">Reference proteome</keyword>
<evidence type="ECO:0000313" key="5">
    <source>
        <dbReference type="Proteomes" id="UP001501126"/>
    </source>
</evidence>
<dbReference type="Pfam" id="PF12081">
    <property type="entry name" value="GldM_1st"/>
    <property type="match status" value="1"/>
</dbReference>
<evidence type="ECO:0000313" key="4">
    <source>
        <dbReference type="EMBL" id="GAA0874493.1"/>
    </source>
</evidence>
<evidence type="ECO:0000259" key="1">
    <source>
        <dbReference type="Pfam" id="PF12081"/>
    </source>
</evidence>
<dbReference type="EMBL" id="BAAAFH010000003">
    <property type="protein sequence ID" value="GAA0874493.1"/>
    <property type="molecule type" value="Genomic_DNA"/>
</dbReference>
<reference evidence="4 5" key="1">
    <citation type="journal article" date="2019" name="Int. J. Syst. Evol. Microbiol.">
        <title>The Global Catalogue of Microorganisms (GCM) 10K type strain sequencing project: providing services to taxonomists for standard genome sequencing and annotation.</title>
        <authorList>
            <consortium name="The Broad Institute Genomics Platform"/>
            <consortium name="The Broad Institute Genome Sequencing Center for Infectious Disease"/>
            <person name="Wu L."/>
            <person name="Ma J."/>
        </authorList>
    </citation>
    <scope>NUCLEOTIDE SEQUENCE [LARGE SCALE GENOMIC DNA]</scope>
    <source>
        <strain evidence="4 5">JCM 16083</strain>
    </source>
</reference>
<dbReference type="InterPro" id="IPR048406">
    <property type="entry name" value="GldM_Ig-like-2"/>
</dbReference>
<evidence type="ECO:0000259" key="2">
    <source>
        <dbReference type="Pfam" id="PF21601"/>
    </source>
</evidence>
<evidence type="ECO:0000259" key="3">
    <source>
        <dbReference type="Pfam" id="PF21602"/>
    </source>
</evidence>
<dbReference type="Proteomes" id="UP001501126">
    <property type="component" value="Unassembled WGS sequence"/>
</dbReference>
<name>A0ABN1MMI3_9FLAO</name>
<dbReference type="InterPro" id="IPR048405">
    <property type="entry name" value="GldM_Ig-like-1"/>
</dbReference>
<feature type="domain" description="Gliding motility-associated protein GldM second immunoglobulin-like" evidence="3">
    <location>
        <begin position="383"/>
        <end position="461"/>
    </location>
</feature>
<feature type="domain" description="Gliding motility-associated protein GldM first immunoglobulin-like" evidence="2">
    <location>
        <begin position="274"/>
        <end position="376"/>
    </location>
</feature>
<proteinExistence type="predicted"/>
<sequence length="567" mass="63472">MAGAKETPRQKMIGMMYLVLTALLALNVSKEIIEAFVSIDNNVQEANQAVRKKGNYSFDSLKEVTSDTSDPLRAKSAELWFTIAKEIRSATEENILYIDQLKIRLLEECGEDKNEVVKNDQTVPYLLDLSLIKAKDKYDDPMRILIGENTDIKHPTGEGMEVWKRLIQFRNTITELLGTYTLPQSNLSFSFSSSAPGDFSKSNPDDTLLIRQLFNQLSKKEYRKVHDIDNVHWVGATFDHAPIVAAIAQLSSLQTEFLNAEAEALAHIRNKIGNGQYSFNKIMPLAYGKSYINPGDTLNVQVLMAAYDSYKIPRVSYTDPMTREIVNLQDHAYKDGKGLFNLTPQKSGADTLSGTISIQNKNGQWATQSWHLPYYVGSPGGAISQPQMQILYRSYDNLLTGATSGYANYKLVSRSNVTLSKSSDGTYIALPGPGRTAEIAIVGIDENGKSSQLAVYEYQVRRKPTPDLFVGGIKRDQEITKNELLAQNRLFVKYDESIPLTSDFTPVRYELNNPVAPRSLKVEGASITREAQRYLSQLRQGSSIKITCYYKDSHNHIARVSSVLTIK</sequence>
<organism evidence="4 5">
    <name type="scientific">Wandonia haliotis</name>
    <dbReference type="NCBI Taxonomy" id="574963"/>
    <lineage>
        <taxon>Bacteria</taxon>
        <taxon>Pseudomonadati</taxon>
        <taxon>Bacteroidota</taxon>
        <taxon>Flavobacteriia</taxon>
        <taxon>Flavobacteriales</taxon>
        <taxon>Crocinitomicaceae</taxon>
        <taxon>Wandonia</taxon>
    </lineage>
</organism>
<feature type="domain" description="Gliding motility-associated protein GldM N-terminal" evidence="1">
    <location>
        <begin position="31"/>
        <end position="268"/>
    </location>
</feature>
<dbReference type="Pfam" id="PF21601">
    <property type="entry name" value="GldM_2nd"/>
    <property type="match status" value="1"/>
</dbReference>
<gene>
    <name evidence="4" type="primary">gldM_1</name>
    <name evidence="4" type="ORF">GCM10009118_09010</name>
</gene>
<accession>A0ABN1MMI3</accession>
<dbReference type="InterPro" id="IPR022720">
    <property type="entry name" value="Motility-assoc_prot_GldM_N"/>
</dbReference>
<comment type="caution">
    <text evidence="4">The sequence shown here is derived from an EMBL/GenBank/DDBJ whole genome shotgun (WGS) entry which is preliminary data.</text>
</comment>
<dbReference type="RefSeq" id="WP_343785389.1">
    <property type="nucleotide sequence ID" value="NZ_BAAAFH010000003.1"/>
</dbReference>
<protein>
    <submittedName>
        <fullName evidence="4">Gliding motility protein GldM</fullName>
    </submittedName>
</protein>